<evidence type="ECO:0000256" key="2">
    <source>
        <dbReference type="HAMAP-Rule" id="MF_00518"/>
    </source>
</evidence>
<comment type="function">
    <text evidence="2">An aminoacyl-tRNA editing enzyme that deacylates mischarged D-aminoacyl-tRNAs. Also deacylates mischarged glycyl-tRNA(Ala), protecting cells against glycine mischarging by AlaRS. Acts via tRNA-based rather than protein-based catalysis; rejects L-amino acids rather than detecting D-amino acids in the active site. By recycling D-aminoacyl-tRNA to D-amino acids and free tRNA molecules, this enzyme counteracts the toxicity associated with the formation of D-aminoacyl-tRNA entities in vivo and helps enforce protein L-homochirality.</text>
</comment>
<dbReference type="GO" id="GO:0005737">
    <property type="term" value="C:cytoplasm"/>
    <property type="evidence" value="ECO:0007669"/>
    <property type="project" value="UniProtKB-SubCell"/>
</dbReference>
<dbReference type="NCBIfam" id="TIGR00256">
    <property type="entry name" value="D-aminoacyl-tRNA deacylase"/>
    <property type="match status" value="1"/>
</dbReference>
<keyword evidence="2" id="KW-0963">Cytoplasm</keyword>
<dbReference type="EC" id="3.1.1.96" evidence="2"/>
<sequence>MRIVIQRVSQASVKVDSVIVGRIEQGLMVLVGIENADTLEDAEWLSKKICNLRIFDDEEGVMNKSLVDIDGNILAISQFTLQAKTKKGNRPSYIPAAKPDVAIPLYNSFVSCLEKEAGKKVQTGKFGAEMKVSLINDGPVTIIIDSKNKE</sequence>
<keyword evidence="4" id="KW-1185">Reference proteome</keyword>
<feature type="short sequence motif" description="Gly-cisPro motif, important for rejection of L-amino acids" evidence="2">
    <location>
        <begin position="138"/>
        <end position="139"/>
    </location>
</feature>
<dbReference type="PANTHER" id="PTHR10472">
    <property type="entry name" value="D-TYROSYL-TRNA TYR DEACYLASE"/>
    <property type="match status" value="1"/>
</dbReference>
<dbReference type="AlphaFoldDB" id="A0A434AWF7"/>
<organism evidence="3 4">
    <name type="scientific">Ancylomarina longa</name>
    <dbReference type="NCBI Taxonomy" id="2487017"/>
    <lineage>
        <taxon>Bacteria</taxon>
        <taxon>Pseudomonadati</taxon>
        <taxon>Bacteroidota</taxon>
        <taxon>Bacteroidia</taxon>
        <taxon>Marinilabiliales</taxon>
        <taxon>Marinifilaceae</taxon>
        <taxon>Ancylomarina</taxon>
    </lineage>
</organism>
<comment type="caution">
    <text evidence="3">The sequence shown here is derived from an EMBL/GenBank/DDBJ whole genome shotgun (WGS) entry which is preliminary data.</text>
</comment>
<dbReference type="Pfam" id="PF02580">
    <property type="entry name" value="Tyr_Deacylase"/>
    <property type="match status" value="1"/>
</dbReference>
<accession>A0A434AWF7</accession>
<protein>
    <recommendedName>
        <fullName evidence="2">D-aminoacyl-tRNA deacylase</fullName>
        <shortName evidence="2">DTD</shortName>
        <ecNumber evidence="2">3.1.1.96</ecNumber>
    </recommendedName>
    <alternativeName>
        <fullName evidence="2">Gly-tRNA(Ala) deacylase</fullName>
        <ecNumber evidence="2">3.1.1.-</ecNumber>
    </alternativeName>
</protein>
<dbReference type="Gene3D" id="3.50.80.10">
    <property type="entry name" value="D-tyrosyl-tRNA(Tyr) deacylase"/>
    <property type="match status" value="1"/>
</dbReference>
<dbReference type="FunFam" id="3.50.80.10:FF:000001">
    <property type="entry name" value="D-aminoacyl-tRNA deacylase"/>
    <property type="match status" value="1"/>
</dbReference>
<dbReference type="EC" id="3.1.1.-" evidence="2"/>
<reference evidence="3 4" key="1">
    <citation type="submission" date="2018-11" db="EMBL/GenBank/DDBJ databases">
        <title>Parancylomarina longa gen. nov., sp. nov., isolated from sediments of southern Okinawa.</title>
        <authorList>
            <person name="Fu T."/>
        </authorList>
    </citation>
    <scope>NUCLEOTIDE SEQUENCE [LARGE SCALE GENOMIC DNA]</scope>
    <source>
        <strain evidence="3 4">T3-2 S1-C</strain>
    </source>
</reference>
<dbReference type="GO" id="GO:0000049">
    <property type="term" value="F:tRNA binding"/>
    <property type="evidence" value="ECO:0007669"/>
    <property type="project" value="UniProtKB-UniRule"/>
</dbReference>
<comment type="catalytic activity">
    <reaction evidence="2">
        <text>a D-aminoacyl-tRNA + H2O = a tRNA + a D-alpha-amino acid + H(+)</text>
        <dbReference type="Rhea" id="RHEA:13953"/>
        <dbReference type="Rhea" id="RHEA-COMP:10123"/>
        <dbReference type="Rhea" id="RHEA-COMP:10124"/>
        <dbReference type="ChEBI" id="CHEBI:15377"/>
        <dbReference type="ChEBI" id="CHEBI:15378"/>
        <dbReference type="ChEBI" id="CHEBI:59871"/>
        <dbReference type="ChEBI" id="CHEBI:78442"/>
        <dbReference type="ChEBI" id="CHEBI:79333"/>
        <dbReference type="EC" id="3.1.1.96"/>
    </reaction>
</comment>
<keyword evidence="2 3" id="KW-0378">Hydrolase</keyword>
<dbReference type="OrthoDB" id="9801395at2"/>
<dbReference type="GO" id="GO:0051500">
    <property type="term" value="F:D-tyrosyl-tRNA(Tyr) deacylase activity"/>
    <property type="evidence" value="ECO:0007669"/>
    <property type="project" value="TreeGrafter"/>
</dbReference>
<dbReference type="GO" id="GO:0106026">
    <property type="term" value="F:Gly-tRNA(Ala) deacylase activity"/>
    <property type="evidence" value="ECO:0007669"/>
    <property type="project" value="UniProtKB-UniRule"/>
</dbReference>
<comment type="domain">
    <text evidence="2">A Gly-cisPro motif from one monomer fits into the active site of the other monomer to allow specific chiral rejection of L-amino acids.</text>
</comment>
<dbReference type="SUPFAM" id="SSF69500">
    <property type="entry name" value="DTD-like"/>
    <property type="match status" value="1"/>
</dbReference>
<keyword evidence="2" id="KW-0694">RNA-binding</keyword>
<comment type="subcellular location">
    <subcellularLocation>
        <location evidence="2">Cytoplasm</location>
    </subcellularLocation>
</comment>
<dbReference type="PANTHER" id="PTHR10472:SF5">
    <property type="entry name" value="D-AMINOACYL-TRNA DEACYLASE 1"/>
    <property type="match status" value="1"/>
</dbReference>
<evidence type="ECO:0000313" key="4">
    <source>
        <dbReference type="Proteomes" id="UP000282985"/>
    </source>
</evidence>
<dbReference type="RefSeq" id="WP_127343228.1">
    <property type="nucleotide sequence ID" value="NZ_RJJX01000006.1"/>
</dbReference>
<name>A0A434AWF7_9BACT</name>
<dbReference type="Proteomes" id="UP000282985">
    <property type="component" value="Unassembled WGS sequence"/>
</dbReference>
<dbReference type="EMBL" id="RJJX01000006">
    <property type="protein sequence ID" value="RUT78826.1"/>
    <property type="molecule type" value="Genomic_DNA"/>
</dbReference>
<dbReference type="InterPro" id="IPR003732">
    <property type="entry name" value="Daa-tRNA_deacyls_DTD"/>
</dbReference>
<proteinExistence type="inferred from homology"/>
<gene>
    <name evidence="2" type="primary">dtd</name>
    <name evidence="3" type="ORF">DLK05_06765</name>
</gene>
<dbReference type="CDD" id="cd00563">
    <property type="entry name" value="Dtyr_deacylase"/>
    <property type="match status" value="1"/>
</dbReference>
<dbReference type="InterPro" id="IPR023509">
    <property type="entry name" value="DTD-like_sf"/>
</dbReference>
<evidence type="ECO:0000256" key="1">
    <source>
        <dbReference type="ARBA" id="ARBA00009673"/>
    </source>
</evidence>
<dbReference type="GO" id="GO:0043908">
    <property type="term" value="F:Ser(Gly)-tRNA(Ala) hydrolase activity"/>
    <property type="evidence" value="ECO:0007669"/>
    <property type="project" value="UniProtKB-UniRule"/>
</dbReference>
<dbReference type="HAMAP" id="MF_00518">
    <property type="entry name" value="Deacylase_Dtd"/>
    <property type="match status" value="1"/>
</dbReference>
<evidence type="ECO:0000313" key="3">
    <source>
        <dbReference type="EMBL" id="RUT78826.1"/>
    </source>
</evidence>
<dbReference type="GO" id="GO:0019478">
    <property type="term" value="P:D-amino acid catabolic process"/>
    <property type="evidence" value="ECO:0007669"/>
    <property type="project" value="UniProtKB-UniRule"/>
</dbReference>
<keyword evidence="2" id="KW-0820">tRNA-binding</keyword>
<comment type="similarity">
    <text evidence="1 2">Belongs to the DTD family.</text>
</comment>
<comment type="subunit">
    <text evidence="2">Homodimer.</text>
</comment>
<comment type="catalytic activity">
    <reaction evidence="2">
        <text>glycyl-tRNA(Ala) + H2O = tRNA(Ala) + glycine + H(+)</text>
        <dbReference type="Rhea" id="RHEA:53744"/>
        <dbReference type="Rhea" id="RHEA-COMP:9657"/>
        <dbReference type="Rhea" id="RHEA-COMP:13640"/>
        <dbReference type="ChEBI" id="CHEBI:15377"/>
        <dbReference type="ChEBI" id="CHEBI:15378"/>
        <dbReference type="ChEBI" id="CHEBI:57305"/>
        <dbReference type="ChEBI" id="CHEBI:78442"/>
        <dbReference type="ChEBI" id="CHEBI:78522"/>
    </reaction>
</comment>